<feature type="compositionally biased region" description="Basic and acidic residues" evidence="1">
    <location>
        <begin position="187"/>
        <end position="197"/>
    </location>
</feature>
<keyword evidence="3" id="KW-1185">Reference proteome</keyword>
<gene>
    <name evidence="2" type="ORF">D5R93_10505</name>
</gene>
<name>A0ABM6Z561_9ACTO</name>
<feature type="compositionally biased region" description="Acidic residues" evidence="1">
    <location>
        <begin position="132"/>
        <end position="146"/>
    </location>
</feature>
<dbReference type="PANTHER" id="PTHR35788">
    <property type="entry name" value="EXPORTED PROTEIN-RELATED"/>
    <property type="match status" value="1"/>
</dbReference>
<accession>A0ABM6Z561</accession>
<organism evidence="2 3">
    <name type="scientific">Actinomyces lilanjuaniae</name>
    <dbReference type="NCBI Taxonomy" id="2321394"/>
    <lineage>
        <taxon>Bacteria</taxon>
        <taxon>Bacillati</taxon>
        <taxon>Actinomycetota</taxon>
        <taxon>Actinomycetes</taxon>
        <taxon>Actinomycetales</taxon>
        <taxon>Actinomycetaceae</taxon>
        <taxon>Actinomyces</taxon>
    </lineage>
</organism>
<evidence type="ECO:0000313" key="3">
    <source>
        <dbReference type="Proteomes" id="UP000273001"/>
    </source>
</evidence>
<protein>
    <submittedName>
        <fullName evidence="2">Uncharacterized protein</fullName>
    </submittedName>
</protein>
<dbReference type="EMBL" id="CP032514">
    <property type="protein sequence ID" value="AYD90326.1"/>
    <property type="molecule type" value="Genomic_DNA"/>
</dbReference>
<feature type="compositionally biased region" description="Basic and acidic residues" evidence="1">
    <location>
        <begin position="15"/>
        <end position="25"/>
    </location>
</feature>
<dbReference type="RefSeq" id="WP_120205134.1">
    <property type="nucleotide sequence ID" value="NZ_CP032514.1"/>
</dbReference>
<evidence type="ECO:0000313" key="2">
    <source>
        <dbReference type="EMBL" id="AYD90326.1"/>
    </source>
</evidence>
<dbReference type="PANTHER" id="PTHR35788:SF1">
    <property type="entry name" value="EXPORTED PROTEIN"/>
    <property type="match status" value="1"/>
</dbReference>
<feature type="compositionally biased region" description="Polar residues" evidence="1">
    <location>
        <begin position="41"/>
        <end position="53"/>
    </location>
</feature>
<dbReference type="InterPro" id="IPR052913">
    <property type="entry name" value="Glycopeptide_resist_protein"/>
</dbReference>
<dbReference type="Proteomes" id="UP000273001">
    <property type="component" value="Chromosome"/>
</dbReference>
<dbReference type="InterPro" id="IPR007391">
    <property type="entry name" value="Vancomycin_resist_VanW"/>
</dbReference>
<feature type="region of interest" description="Disordered" evidence="1">
    <location>
        <begin position="1"/>
        <end position="197"/>
    </location>
</feature>
<proteinExistence type="predicted"/>
<reference evidence="2 3" key="1">
    <citation type="submission" date="2018-09" db="EMBL/GenBank/DDBJ databases">
        <authorList>
            <person name="Li J."/>
        </authorList>
    </citation>
    <scope>NUCLEOTIDE SEQUENCE [LARGE SCALE GENOMIC DNA]</scope>
    <source>
        <strain evidence="2 3">2129</strain>
    </source>
</reference>
<sequence>MSQDAPGRDAVTSRSAEEEAGKDPEASQAVLPPPEALPDQGVQQREAGSQETATPAEAGPLAEVQAVAEGAAPAQEGDGSAGQVAWIQHADSSLPPSIAPAGRGEPPVPEDPAEPTESAGPVEPADLSQPAGEDDSAQTEPEQEPEQLERLGDAEVPGEAGPEVQVPADGHLDEDVAESAAQQEGLGGREEESDREETAASWYRRRLPALMAAGALVLLAWGGLSWWTTQHLHGTTTVAGVDVSGLSAEEARTRVASVLGEELAQPVTVTVGERQDQLVPADSGVSVDAQASVGQVTGMTLNPVTLVGRLRGTQVDAVVEVDRDVLNGALEDRVDALSSGTVSATVSLEGTQVVTTGSQTGTGLDVVASVDALVKDWPLGEPSIALAEGTAVPAITDAEATQFVEETLEPLLSSEVTVTVEGTEVEEQAVSPVVAISPETIAAYSTIGTSGGRLSLDLDPAGVREAVLAGLGPVETPAVDAGWIIDGTAEGAQDAAPRYVPASSGLGVDTEALLADLVAAGTSDPDSGSRMVTLPLTVLEPEVTLAEEDWGVAEPVGEYSTPYSAADIARTQNLETGAEKINSTSIPPGATFSLEEALGPVDYDHGFTDAGVISNGQHTDSMGGGLSQVATTVFNAGFEAGMDDTEHTAHQYYFDRYPAGREATLWTGVLDVKFTNSTPYGVMVQAWLDGEEIHVRLWSTAYYEVSITSSERYNYRPVTTETQSGPGCQAYSGGNPGFDITVTRRRAHDGQALPEDVLTTSYYPDNNVVCS</sequence>
<dbReference type="Pfam" id="PF04294">
    <property type="entry name" value="VanW"/>
    <property type="match status" value="1"/>
</dbReference>
<evidence type="ECO:0000256" key="1">
    <source>
        <dbReference type="SAM" id="MobiDB-lite"/>
    </source>
</evidence>